<organism evidence="3 4">
    <name type="scientific">Clostridium baratii str. Sullivan</name>
    <dbReference type="NCBI Taxonomy" id="1415775"/>
    <lineage>
        <taxon>Bacteria</taxon>
        <taxon>Bacillati</taxon>
        <taxon>Bacillota</taxon>
        <taxon>Clostridia</taxon>
        <taxon>Eubacteriales</taxon>
        <taxon>Clostridiaceae</taxon>
        <taxon>Clostridium</taxon>
    </lineage>
</organism>
<feature type="transmembrane region" description="Helical" evidence="1">
    <location>
        <begin position="6"/>
        <end position="29"/>
    </location>
</feature>
<dbReference type="Proteomes" id="UP000030635">
    <property type="component" value="Chromosome"/>
</dbReference>
<feature type="transmembrane region" description="Helical" evidence="1">
    <location>
        <begin position="64"/>
        <end position="82"/>
    </location>
</feature>
<proteinExistence type="predicted"/>
<name>A0A0A7G0B0_9CLOT</name>
<dbReference type="InterPro" id="IPR032834">
    <property type="entry name" value="NatK-like_C"/>
</dbReference>
<dbReference type="AlphaFoldDB" id="A0A0A7G0B0"/>
<keyword evidence="1" id="KW-1133">Transmembrane helix</keyword>
<dbReference type="Gene3D" id="3.30.565.10">
    <property type="entry name" value="Histidine kinase-like ATPase, C-terminal domain"/>
    <property type="match status" value="1"/>
</dbReference>
<keyword evidence="1" id="KW-0812">Transmembrane</keyword>
<dbReference type="EMBL" id="CP006905">
    <property type="protein sequence ID" value="AIY84536.1"/>
    <property type="molecule type" value="Genomic_DNA"/>
</dbReference>
<dbReference type="eggNOG" id="COG3290">
    <property type="taxonomic scope" value="Bacteria"/>
</dbReference>
<dbReference type="STRING" id="1561.NPD11_631"/>
<feature type="transmembrane region" description="Helical" evidence="1">
    <location>
        <begin position="41"/>
        <end position="58"/>
    </location>
</feature>
<dbReference type="InterPro" id="IPR036890">
    <property type="entry name" value="HATPase_C_sf"/>
</dbReference>
<evidence type="ECO:0000313" key="3">
    <source>
        <dbReference type="EMBL" id="AIY84536.1"/>
    </source>
</evidence>
<dbReference type="KEGG" id="cbv:U729_2391"/>
<feature type="transmembrane region" description="Helical" evidence="1">
    <location>
        <begin position="126"/>
        <end position="150"/>
    </location>
</feature>
<feature type="transmembrane region" description="Helical" evidence="1">
    <location>
        <begin position="193"/>
        <end position="214"/>
    </location>
</feature>
<gene>
    <name evidence="3" type="ORF">U729_2391</name>
</gene>
<evidence type="ECO:0000259" key="2">
    <source>
        <dbReference type="Pfam" id="PF14501"/>
    </source>
</evidence>
<reference evidence="3 4" key="1">
    <citation type="journal article" date="2015" name="Infect. Genet. Evol.">
        <title>Genomic sequences of six botulinum neurotoxin-producing strains representing three clostridial species illustrate the mobility and diversity of botulinum neurotoxin genes.</title>
        <authorList>
            <person name="Smith T.J."/>
            <person name="Hill K.K."/>
            <person name="Xie G."/>
            <person name="Foley B.T."/>
            <person name="Williamson C.H."/>
            <person name="Foster J.T."/>
            <person name="Johnson S.L."/>
            <person name="Chertkov O."/>
            <person name="Teshima H."/>
            <person name="Gibbons H.S."/>
            <person name="Johnsky L.A."/>
            <person name="Karavis M.A."/>
            <person name="Smith L.A."/>
        </authorList>
    </citation>
    <scope>NUCLEOTIDE SEQUENCE [LARGE SCALE GENOMIC DNA]</scope>
    <source>
        <strain evidence="3">Sullivan</strain>
    </source>
</reference>
<dbReference type="HOGENOM" id="CLU_020211_13_6_9"/>
<evidence type="ECO:0000313" key="4">
    <source>
        <dbReference type="Proteomes" id="UP000030635"/>
    </source>
</evidence>
<feature type="transmembrane region" description="Helical" evidence="1">
    <location>
        <begin position="162"/>
        <end position="187"/>
    </location>
</feature>
<keyword evidence="3" id="KW-0808">Transferase</keyword>
<dbReference type="SUPFAM" id="SSF55874">
    <property type="entry name" value="ATPase domain of HSP90 chaperone/DNA topoisomerase II/histidine kinase"/>
    <property type="match status" value="1"/>
</dbReference>
<dbReference type="GO" id="GO:0042802">
    <property type="term" value="F:identical protein binding"/>
    <property type="evidence" value="ECO:0007669"/>
    <property type="project" value="TreeGrafter"/>
</dbReference>
<dbReference type="PANTHER" id="PTHR40448:SF1">
    <property type="entry name" value="TWO-COMPONENT SENSOR HISTIDINE KINASE"/>
    <property type="match status" value="1"/>
</dbReference>
<dbReference type="RefSeq" id="WP_242851900.1">
    <property type="nucleotide sequence ID" value="NZ_CP006905.1"/>
</dbReference>
<accession>A0A0A7G0B0</accession>
<keyword evidence="4" id="KW-1185">Reference proteome</keyword>
<keyword evidence="3" id="KW-0418">Kinase</keyword>
<dbReference type="GO" id="GO:0016301">
    <property type="term" value="F:kinase activity"/>
    <property type="evidence" value="ECO:0007669"/>
    <property type="project" value="UniProtKB-KW"/>
</dbReference>
<protein>
    <submittedName>
        <fullName evidence="3">Histidine kinase-, DNA gyrase B-, and HSP90-like ATPase family protein</fullName>
    </submittedName>
</protein>
<keyword evidence="1" id="KW-0472">Membrane</keyword>
<dbReference type="PANTHER" id="PTHR40448">
    <property type="entry name" value="TWO-COMPONENT SENSOR HISTIDINE KINASE"/>
    <property type="match status" value="1"/>
</dbReference>
<feature type="transmembrane region" description="Helical" evidence="1">
    <location>
        <begin position="89"/>
        <end position="106"/>
    </location>
</feature>
<feature type="domain" description="Sensor histidine kinase NatK-like C-terminal" evidence="2">
    <location>
        <begin position="334"/>
        <end position="433"/>
    </location>
</feature>
<evidence type="ECO:0000256" key="1">
    <source>
        <dbReference type="SAM" id="Phobius"/>
    </source>
</evidence>
<dbReference type="Pfam" id="PF14501">
    <property type="entry name" value="HATPase_c_5"/>
    <property type="match status" value="1"/>
</dbReference>
<sequence>MIKDSVSIVYQILSILLGLFSTYIIFDFLKRFNKTIDYKKYIYVVAYIIFTSIMFKISNMPNEILKMMITIICTVLVGHFLYNNKKIFILYYSIFIVILFSSQVIITSLFDLSFYYLDNNFSSIEVYLLTLSTITQFFSLIISRFLIICLKNKRIKILSKKQYLNFLILPLFSTFYMVTLLTYVSMYMSIQDIVLLIVNFVSIIILNIFITNIFQSISRNNELKNEVILYENQAKMQYDYYNTLESKYKNSRKLIHDMKNHLNTIEELYKINERDKAKRYTEDMYLMMDKLSQKYYTDNKVLNILLNDKEQKGEEFNIKFICKIGDVNLDFIKDIDLTTIFANLLDNAIEGSKDVLGERVITLKIDKFNQFIVINIINNISKMPVKDKKYFKSSKKNHKGLGIQNVNIALEKYEGNMRIDYDNKTFKVNIIIPIS</sequence>